<organism evidence="3">
    <name type="scientific">Fopius arisanus</name>
    <dbReference type="NCBI Taxonomy" id="64838"/>
    <lineage>
        <taxon>Eukaryota</taxon>
        <taxon>Metazoa</taxon>
        <taxon>Ecdysozoa</taxon>
        <taxon>Arthropoda</taxon>
        <taxon>Hexapoda</taxon>
        <taxon>Insecta</taxon>
        <taxon>Pterygota</taxon>
        <taxon>Neoptera</taxon>
        <taxon>Endopterygota</taxon>
        <taxon>Hymenoptera</taxon>
        <taxon>Apocrita</taxon>
        <taxon>Ichneumonoidea</taxon>
        <taxon>Braconidae</taxon>
        <taxon>Opiinae</taxon>
        <taxon>Fopius</taxon>
    </lineage>
</organism>
<dbReference type="PANTHER" id="PTHR12897:SF4">
    <property type="entry name" value="REGULATOR OF MON1-CCZ1 COMPLEX"/>
    <property type="match status" value="1"/>
</dbReference>
<sequence length="672" mass="75802">MEDSEVPGDDYYLELSLEPIKFESVSSLTNVFFDDSKQQVFAVRSGGVTGVLVKGPEHNLNFRMDDKGPVISIKFSPNMNILAIQRTTTSVEFVNYSTNSGLDNIEYSQSCRGKNASIQGFIWTYGNEILVITDHGVELFLVNPAKRNVKALKSLSLGVNWYVYCYQSNMILLSSGTIGNQMQALHVTPGNLNKITKFEMEVTPSKPGKLAVSERDVALAALYGIPCIIVLRHQHGANKSLGTAYVCVYTVHKMLTIKKSHILKLDMTGRFAINVVDNLIIVHHQASKTSMIFDIMLAGVSDGTVMHHTAVAPPKPIKPYNLRVQGATLSEQTIQPCQLYSPNWVVFQPNIVIDAKLGCLWYIELRLESLVQLIEDKVQLVEFLLQRKNSKQILLQVLQNYVNDLPITLGDMPAVFDKLNDIYRNHLENEIQSQMGEPLQNISKSLPNHLENFAFKALIDQSDIYSHILSKFSSGDIIEPKMIVWVLLEYIRSLTEHGIPVQHYLHELVITTLVQRKAYYQLHQLLQYHVVADSKPLACLLLSLENLYPAAHQLALDMLKRLGNAHEEIIEVLLSKGHILPALRYVRSVGMVDQVSARKFLEAARILNDPTLFHSVYKFFEQRNVRLHNTTAFTRGEHCQAYVKHFENLFHGINNGCYGNLNSNTSTLSSQN</sequence>
<feature type="domain" description="Mic1" evidence="1">
    <location>
        <begin position="387"/>
        <end position="635"/>
    </location>
</feature>
<gene>
    <name evidence="3" type="primary">Mic1_0</name>
    <name evidence="5" type="synonym">Bulli</name>
    <name evidence="3" type="ORF">g.17782</name>
</gene>
<dbReference type="EMBL" id="GBYB01008540">
    <property type="protein sequence ID" value="JAG78307.1"/>
    <property type="molecule type" value="Transcribed_RNA"/>
</dbReference>
<name>A0A0C9RK10_9HYME</name>
<keyword evidence="4" id="KW-1185">Reference proteome</keyword>
<dbReference type="Proteomes" id="UP000694866">
    <property type="component" value="Unplaced"/>
</dbReference>
<dbReference type="AlphaFoldDB" id="A0A0C9RK10"/>
<dbReference type="GO" id="GO:0035658">
    <property type="term" value="C:Mon1-Ccz1 complex"/>
    <property type="evidence" value="ECO:0007669"/>
    <property type="project" value="InterPro"/>
</dbReference>
<dbReference type="InterPro" id="IPR009755">
    <property type="entry name" value="RMC1_C"/>
</dbReference>
<dbReference type="RefSeq" id="XP_011299218.1">
    <property type="nucleotide sequence ID" value="XM_011300916.1"/>
</dbReference>
<dbReference type="OrthoDB" id="26384at2759"/>
<accession>A0A0C9RK10</accession>
<evidence type="ECO:0000313" key="5">
    <source>
        <dbReference type="RefSeq" id="XP_011299218.1"/>
    </source>
</evidence>
<feature type="domain" description="Regulator of MON1-CCZ1 complex N-terminal" evidence="2">
    <location>
        <begin position="31"/>
        <end position="148"/>
    </location>
</feature>
<protein>
    <submittedName>
        <fullName evidence="3">Mic1_0 protein</fullName>
    </submittedName>
    <submittedName>
        <fullName evidence="5">Uncharacterized protein C18orf8 homolog isoform X1</fullName>
    </submittedName>
</protein>
<dbReference type="PANTHER" id="PTHR12897">
    <property type="entry name" value="COLON CANCER-ASSOCIATED PROTEIN MIC1"/>
    <property type="match status" value="1"/>
</dbReference>
<dbReference type="SUPFAM" id="SSF69322">
    <property type="entry name" value="Tricorn protease domain 2"/>
    <property type="match status" value="1"/>
</dbReference>
<dbReference type="KEGG" id="fas:105264200"/>
<evidence type="ECO:0000313" key="3">
    <source>
        <dbReference type="EMBL" id="JAG78307.1"/>
    </source>
</evidence>
<evidence type="ECO:0000259" key="1">
    <source>
        <dbReference type="Pfam" id="PF07035"/>
    </source>
</evidence>
<dbReference type="GeneID" id="105264200"/>
<dbReference type="CTD" id="38734"/>
<dbReference type="InterPro" id="IPR049040">
    <property type="entry name" value="RMC1_N"/>
</dbReference>
<dbReference type="Pfam" id="PF21029">
    <property type="entry name" value="RMC1_N"/>
    <property type="match status" value="1"/>
</dbReference>
<reference evidence="3" key="1">
    <citation type="submission" date="2015-01" db="EMBL/GenBank/DDBJ databases">
        <title>Transcriptome Assembly of Fopius arisanus.</title>
        <authorList>
            <person name="Geib S."/>
        </authorList>
    </citation>
    <scope>NUCLEOTIDE SEQUENCE</scope>
</reference>
<dbReference type="GO" id="GO:0005765">
    <property type="term" value="C:lysosomal membrane"/>
    <property type="evidence" value="ECO:0007669"/>
    <property type="project" value="TreeGrafter"/>
</dbReference>
<evidence type="ECO:0000259" key="2">
    <source>
        <dbReference type="Pfam" id="PF21029"/>
    </source>
</evidence>
<reference evidence="5" key="2">
    <citation type="submission" date="2025-04" db="UniProtKB">
        <authorList>
            <consortium name="RefSeq"/>
        </authorList>
    </citation>
    <scope>IDENTIFICATION</scope>
    <source>
        <strain evidence="5">USDA-PBARC FA_bdor</strain>
        <tissue evidence="5">Whole organism</tissue>
    </source>
</reference>
<accession>A0A9R1SY07</accession>
<dbReference type="Pfam" id="PF07035">
    <property type="entry name" value="RMC1_C"/>
    <property type="match status" value="1"/>
</dbReference>
<dbReference type="GO" id="GO:0031902">
    <property type="term" value="C:late endosome membrane"/>
    <property type="evidence" value="ECO:0007669"/>
    <property type="project" value="TreeGrafter"/>
</dbReference>
<dbReference type="InterPro" id="IPR040371">
    <property type="entry name" value="RMC1"/>
</dbReference>
<dbReference type="GO" id="GO:0010506">
    <property type="term" value="P:regulation of autophagy"/>
    <property type="evidence" value="ECO:0007669"/>
    <property type="project" value="InterPro"/>
</dbReference>
<evidence type="ECO:0000313" key="4">
    <source>
        <dbReference type="Proteomes" id="UP000694866"/>
    </source>
</evidence>
<proteinExistence type="predicted"/>